<keyword evidence="3" id="KW-1133">Transmembrane helix</keyword>
<evidence type="ECO:0000256" key="2">
    <source>
        <dbReference type="ARBA" id="ARBA00023134"/>
    </source>
</evidence>
<dbReference type="InterPro" id="IPR027417">
    <property type="entry name" value="P-loop_NTPase"/>
</dbReference>
<feature type="transmembrane region" description="Helical" evidence="3">
    <location>
        <begin position="548"/>
        <end position="569"/>
    </location>
</feature>
<evidence type="ECO:0000256" key="3">
    <source>
        <dbReference type="SAM" id="Phobius"/>
    </source>
</evidence>
<evidence type="ECO:0000313" key="6">
    <source>
        <dbReference type="Proteomes" id="UP000093954"/>
    </source>
</evidence>
<feature type="transmembrane region" description="Helical" evidence="3">
    <location>
        <begin position="280"/>
        <end position="301"/>
    </location>
</feature>
<accession>A0A1A6AI38</accession>
<feature type="domain" description="FeoB-type G" evidence="4">
    <location>
        <begin position="1"/>
        <end position="161"/>
    </location>
</feature>
<dbReference type="NCBIfam" id="TIGR00231">
    <property type="entry name" value="small_GTP"/>
    <property type="match status" value="1"/>
</dbReference>
<feature type="transmembrane region" description="Helical" evidence="3">
    <location>
        <begin position="446"/>
        <end position="470"/>
    </location>
</feature>
<evidence type="ECO:0000259" key="4">
    <source>
        <dbReference type="PROSITE" id="PS51711"/>
    </source>
</evidence>
<dbReference type="PROSITE" id="PS51711">
    <property type="entry name" value="G_FEOB"/>
    <property type="match status" value="1"/>
</dbReference>
<sequence>MKKVILAGNPNVGKSLIFSRMTRIRIATANYAGTTVEMKAGKCRYKSNEYEIIDGPGIYSLEKFSKTDEIALQLIDEADIIIDIIDSTNLERNLNLTLQLLQKKKPTVVCLNFWDDTVHKGITIDVQALEKLLGVPVIPVSALRSEGISKLLDSLAHAKTCNIELNEADRWNLIGSIIKSVQKLSHRHHTLLERISDFTLHPVGGIITAIFVLVFTLIIVRFLGEGLINRVFEPFYSHLYNPLLQSMVKHIPILGLREILVGNTAYSDPLQSFGILTSGVYIALVSVFPYFFSFYLVFGFLEDFGYLPRLSVVFDKFFHHLGLHGYSSIPVMLGLGCKVPAFMATRSLTNRREKILTITLIFMSAPCLSQSAMIVSLGMNYGVLTVITIYAILIFLAISMNVLMNKFYKNEDSIEFFTEFPACRIPSIKLMAGKLWIRIAEYFAEVLPMIAVGVLVMNVLSVLHVLSFIIEIVKWPTKILFGLPAEIAPIMLLNFLRKDASVALLVPLNLTAPQFICACIFLTLSTPCLASFFTMVKELSTKTTLKMVGLILMISIITTTSLHLLFTLIL</sequence>
<dbReference type="PANTHER" id="PTHR43185:SF1">
    <property type="entry name" value="FE(2+) TRANSPORTER FEOB"/>
    <property type="match status" value="1"/>
</dbReference>
<keyword evidence="2" id="KW-0342">GTP-binding</keyword>
<feature type="transmembrane region" description="Helical" evidence="3">
    <location>
        <begin position="355"/>
        <end position="375"/>
    </location>
</feature>
<keyword evidence="3" id="KW-0812">Transmembrane</keyword>
<keyword evidence="6" id="KW-1185">Reference proteome</keyword>
<dbReference type="EMBL" id="LROS01000079">
    <property type="protein sequence ID" value="OBR89734.1"/>
    <property type="molecule type" value="Genomic_DNA"/>
</dbReference>
<dbReference type="Pfam" id="PF07670">
    <property type="entry name" value="Gate"/>
    <property type="match status" value="2"/>
</dbReference>
<protein>
    <submittedName>
        <fullName evidence="5">Ferrous iron transport protein B</fullName>
    </submittedName>
</protein>
<dbReference type="Gene3D" id="3.40.50.300">
    <property type="entry name" value="P-loop containing nucleotide triphosphate hydrolases"/>
    <property type="match status" value="1"/>
</dbReference>
<organism evidence="5 6">
    <name type="scientific">Clostridium ragsdalei P11</name>
    <dbReference type="NCBI Taxonomy" id="1353534"/>
    <lineage>
        <taxon>Bacteria</taxon>
        <taxon>Bacillati</taxon>
        <taxon>Bacillota</taxon>
        <taxon>Clostridia</taxon>
        <taxon>Eubacteriales</taxon>
        <taxon>Clostridiaceae</taxon>
        <taxon>Clostridium</taxon>
    </lineage>
</organism>
<dbReference type="PANTHER" id="PTHR43185">
    <property type="entry name" value="FERROUS IRON TRANSPORT PROTEIN B"/>
    <property type="match status" value="1"/>
</dbReference>
<dbReference type="InterPro" id="IPR011642">
    <property type="entry name" value="Gate_dom"/>
</dbReference>
<dbReference type="PRINTS" id="PR00326">
    <property type="entry name" value="GTP1OBG"/>
</dbReference>
<dbReference type="InterPro" id="IPR005225">
    <property type="entry name" value="Small_GTP-bd"/>
</dbReference>
<dbReference type="GO" id="GO:0005525">
    <property type="term" value="F:GTP binding"/>
    <property type="evidence" value="ECO:0007669"/>
    <property type="project" value="UniProtKB-KW"/>
</dbReference>
<dbReference type="SUPFAM" id="SSF52540">
    <property type="entry name" value="P-loop containing nucleoside triphosphate hydrolases"/>
    <property type="match status" value="1"/>
</dbReference>
<evidence type="ECO:0000313" key="5">
    <source>
        <dbReference type="EMBL" id="OBR89734.1"/>
    </source>
</evidence>
<dbReference type="Proteomes" id="UP000093954">
    <property type="component" value="Unassembled WGS sequence"/>
</dbReference>
<feature type="transmembrane region" description="Helical" evidence="3">
    <location>
        <begin position="512"/>
        <end position="536"/>
    </location>
</feature>
<keyword evidence="1" id="KW-0547">Nucleotide-binding</keyword>
<feature type="transmembrane region" description="Helical" evidence="3">
    <location>
        <begin position="203"/>
        <end position="223"/>
    </location>
</feature>
<comment type="caution">
    <text evidence="5">The sequence shown here is derived from an EMBL/GenBank/DDBJ whole genome shotgun (WGS) entry which is preliminary data.</text>
</comment>
<dbReference type="GO" id="GO:0005886">
    <property type="term" value="C:plasma membrane"/>
    <property type="evidence" value="ECO:0007669"/>
    <property type="project" value="TreeGrafter"/>
</dbReference>
<dbReference type="GO" id="GO:0015093">
    <property type="term" value="F:ferrous iron transmembrane transporter activity"/>
    <property type="evidence" value="ECO:0007669"/>
    <property type="project" value="TreeGrafter"/>
</dbReference>
<gene>
    <name evidence="5" type="primary">feoB_3</name>
    <name evidence="5" type="ORF">CLRAG_39960</name>
</gene>
<dbReference type="PATRIC" id="fig|1353534.3.peg.4069"/>
<feature type="transmembrane region" description="Helical" evidence="3">
    <location>
        <begin position="321"/>
        <end position="343"/>
    </location>
</feature>
<dbReference type="InterPro" id="IPR006073">
    <property type="entry name" value="GTP-bd"/>
</dbReference>
<keyword evidence="3" id="KW-0472">Membrane</keyword>
<dbReference type="InterPro" id="IPR050860">
    <property type="entry name" value="FeoB_GTPase"/>
</dbReference>
<dbReference type="RefSeq" id="WP_065080000.1">
    <property type="nucleotide sequence ID" value="NZ_LROS01000079.1"/>
</dbReference>
<dbReference type="InterPro" id="IPR030389">
    <property type="entry name" value="G_FEOB_dom"/>
</dbReference>
<name>A0A1A6AI38_9CLOT</name>
<reference evidence="5 6" key="1">
    <citation type="journal article" date="2012" name="Front. Microbiol.">
        <title>Draft Genome Sequence of the Virulent Strain 01-B526 of the Fish Pathogen Aeromonas salmonicida.</title>
        <authorList>
            <person name="Charette S.J."/>
            <person name="Brochu F."/>
            <person name="Boyle B."/>
            <person name="Filion G."/>
            <person name="Tanaka K.H."/>
            <person name="Derome N."/>
        </authorList>
    </citation>
    <scope>NUCLEOTIDE SEQUENCE [LARGE SCALE GENOMIC DNA]</scope>
    <source>
        <strain evidence="5 6">P11</strain>
    </source>
</reference>
<feature type="transmembrane region" description="Helical" evidence="3">
    <location>
        <begin position="381"/>
        <end position="403"/>
    </location>
</feature>
<dbReference type="AlphaFoldDB" id="A0A1A6AI38"/>
<evidence type="ECO:0000256" key="1">
    <source>
        <dbReference type="ARBA" id="ARBA00022741"/>
    </source>
</evidence>
<dbReference type="Pfam" id="PF02421">
    <property type="entry name" value="FeoB_N"/>
    <property type="match status" value="1"/>
</dbReference>
<proteinExistence type="predicted"/>